<dbReference type="GO" id="GO:0016874">
    <property type="term" value="F:ligase activity"/>
    <property type="evidence" value="ECO:0007669"/>
    <property type="project" value="UniProtKB-KW"/>
</dbReference>
<dbReference type="RefSeq" id="WP_111269988.1">
    <property type="nucleotide sequence ID" value="NZ_QKWW01000024.1"/>
</dbReference>
<evidence type="ECO:0000256" key="1">
    <source>
        <dbReference type="SAM" id="MobiDB-lite"/>
    </source>
</evidence>
<feature type="compositionally biased region" description="Low complexity" evidence="1">
    <location>
        <begin position="308"/>
        <end position="326"/>
    </location>
</feature>
<dbReference type="EMBL" id="QKWW01000024">
    <property type="protein sequence ID" value="PZT55990.1"/>
    <property type="molecule type" value="Genomic_DNA"/>
</dbReference>
<comment type="caution">
    <text evidence="2">The sequence shown here is derived from an EMBL/GenBank/DDBJ whole genome shotgun (WGS) entry which is preliminary data.</text>
</comment>
<dbReference type="Proteomes" id="UP000249204">
    <property type="component" value="Unassembled WGS sequence"/>
</dbReference>
<feature type="compositionally biased region" description="Low complexity" evidence="1">
    <location>
        <begin position="382"/>
        <end position="399"/>
    </location>
</feature>
<protein>
    <submittedName>
        <fullName evidence="2">DNA ligase</fullName>
    </submittedName>
</protein>
<organism evidence="2 3">
    <name type="scientific">Paenibacillus silvae</name>
    <dbReference type="NCBI Taxonomy" id="1325358"/>
    <lineage>
        <taxon>Bacteria</taxon>
        <taxon>Bacillati</taxon>
        <taxon>Bacillota</taxon>
        <taxon>Bacilli</taxon>
        <taxon>Bacillales</taxon>
        <taxon>Paenibacillaceae</taxon>
        <taxon>Paenibacillus</taxon>
    </lineage>
</organism>
<evidence type="ECO:0000313" key="2">
    <source>
        <dbReference type="EMBL" id="PZT55990.1"/>
    </source>
</evidence>
<name>A0A2W6P8I3_9BACL</name>
<gene>
    <name evidence="2" type="ORF">DN757_09455</name>
</gene>
<accession>A0A2W6P8I3</accession>
<keyword evidence="2" id="KW-0436">Ligase</keyword>
<feature type="region of interest" description="Disordered" evidence="1">
    <location>
        <begin position="290"/>
        <end position="399"/>
    </location>
</feature>
<dbReference type="AlphaFoldDB" id="A0A2W6P8I3"/>
<evidence type="ECO:0000313" key="3">
    <source>
        <dbReference type="Proteomes" id="UP000249204"/>
    </source>
</evidence>
<feature type="compositionally biased region" description="Polar residues" evidence="1">
    <location>
        <begin position="290"/>
        <end position="304"/>
    </location>
</feature>
<feature type="region of interest" description="Disordered" evidence="1">
    <location>
        <begin position="441"/>
        <end position="469"/>
    </location>
</feature>
<sequence length="688" mass="69673">MNISSMIRGLIGDGKPGNAKPLELKEGQVVRGSVVSVSDDGGEAVLQIQGVQVRAKLETPLRPGETTLLQVQPPGENGMTVMKPVAGSLTELPQASLNNLMQEVGLPDTKDNRELLLAMQRSGLPLTKDNVAMVQTMMAAKPAQVPVEEWVQATGIAFQRGLPVTAETVKGLHQTVFGPPLHQLLSGLAEQLESLLSQTTGKPVPGGEAATNAKVGIVTGQPGTSAPLPAAAVQPEGEAATAGAFVNRSAAGMPGAAALSSLQQAQTAQAANTAAAASGAEVVADDVNQTSKGSMPQQTSQAQASPEAGAKAAGSQAEAAGRGSAGIPAGSGIPGESLRARDAGMNGSRPGMPEAAEAVAGRGSAGQPEGAAVRADGRPDTPAAAATQSAAGQAAPAAPTPAQLAPKLLALLDALRSASTAAPAQPGAAVQAAPAAQQGGQVAAAAEGSPQPLPAAAPAGAAAAHAPVTHGGDPWVGRVLKLLGAEHEQQAVHGAAMQPRVGEAASPANADTLKGLLLQLASSDSAPAALKDAAAQAVQYLTGQQLLLTTDRSATFAQMHWFIPITGPDGEQTASVQIQSRRGQRGELDASNCRLLFDLDMKSLGHTLVDVHVVNNIVSLRVLNDNEGMGALLESGREMIQQSLDKLGYQLLTFRAESWPAGQEAGAERTVTAADYSPERYKGVDFKV</sequence>
<reference evidence="2 3" key="1">
    <citation type="submission" date="2018-06" db="EMBL/GenBank/DDBJ databases">
        <title>Isolation of heavy metals resistant Paenibacillus silvae NC2 from Gold-Copper mine in ZiJin, China.</title>
        <authorList>
            <person name="Xu J."/>
            <person name="Mazhar H.S."/>
            <person name="Rensing C."/>
        </authorList>
    </citation>
    <scope>NUCLEOTIDE SEQUENCE [LARGE SCALE GENOMIC DNA]</scope>
    <source>
        <strain evidence="2 3">NC2</strain>
    </source>
</reference>
<proteinExistence type="predicted"/>
<feature type="compositionally biased region" description="Low complexity" evidence="1">
    <location>
        <begin position="454"/>
        <end position="467"/>
    </location>
</feature>